<dbReference type="STRING" id="1802385.A2856_02585"/>
<dbReference type="InterPro" id="IPR023214">
    <property type="entry name" value="HAD_sf"/>
</dbReference>
<evidence type="ECO:0000256" key="3">
    <source>
        <dbReference type="ARBA" id="ARBA00012517"/>
    </source>
</evidence>
<feature type="transmembrane region" description="Helical" evidence="14">
    <location>
        <begin position="386"/>
        <end position="407"/>
    </location>
</feature>
<feature type="transmembrane region" description="Helical" evidence="14">
    <location>
        <begin position="204"/>
        <end position="224"/>
    </location>
</feature>
<keyword evidence="5 14" id="KW-1003">Cell membrane</keyword>
<reference evidence="17 18" key="1">
    <citation type="journal article" date="2016" name="Nat. Commun.">
        <title>Thousands of microbial genomes shed light on interconnected biogeochemical processes in an aquifer system.</title>
        <authorList>
            <person name="Anantharaman K."/>
            <person name="Brown C.T."/>
            <person name="Hug L.A."/>
            <person name="Sharon I."/>
            <person name="Castelle C.J."/>
            <person name="Probst A.J."/>
            <person name="Thomas B.C."/>
            <person name="Singh A."/>
            <person name="Wilkins M.J."/>
            <person name="Karaoz U."/>
            <person name="Brodie E.L."/>
            <person name="Williams K.H."/>
            <person name="Hubbard S.S."/>
            <person name="Banfield J.F."/>
        </authorList>
    </citation>
    <scope>NUCLEOTIDE SEQUENCE [LARGE SCALE GENOMIC DNA]</scope>
</reference>
<evidence type="ECO:0000256" key="11">
    <source>
        <dbReference type="ARBA" id="ARBA00022989"/>
    </source>
</evidence>
<evidence type="ECO:0000256" key="8">
    <source>
        <dbReference type="ARBA" id="ARBA00022741"/>
    </source>
</evidence>
<dbReference type="Gene3D" id="2.70.150.10">
    <property type="entry name" value="Calcium-transporting ATPase, cytoplasmic transduction domain A"/>
    <property type="match status" value="1"/>
</dbReference>
<dbReference type="NCBIfam" id="TIGR01525">
    <property type="entry name" value="ATPase-IB_hvy"/>
    <property type="match status" value="1"/>
</dbReference>
<evidence type="ECO:0000313" key="17">
    <source>
        <dbReference type="EMBL" id="OGL66551.1"/>
    </source>
</evidence>
<evidence type="ECO:0000256" key="15">
    <source>
        <dbReference type="SAM" id="MobiDB-lite"/>
    </source>
</evidence>
<dbReference type="SFLD" id="SFLDF00027">
    <property type="entry name" value="p-type_atpase"/>
    <property type="match status" value="1"/>
</dbReference>
<dbReference type="Gene3D" id="3.40.50.1000">
    <property type="entry name" value="HAD superfamily/HAD-like"/>
    <property type="match status" value="1"/>
</dbReference>
<dbReference type="GO" id="GO:0005524">
    <property type="term" value="F:ATP binding"/>
    <property type="evidence" value="ECO:0007669"/>
    <property type="project" value="UniProtKB-UniRule"/>
</dbReference>
<dbReference type="GO" id="GO:0005507">
    <property type="term" value="F:copper ion binding"/>
    <property type="evidence" value="ECO:0007669"/>
    <property type="project" value="TreeGrafter"/>
</dbReference>
<dbReference type="InterPro" id="IPR001757">
    <property type="entry name" value="P_typ_ATPase"/>
</dbReference>
<dbReference type="InterPro" id="IPR018303">
    <property type="entry name" value="ATPase_P-typ_P_site"/>
</dbReference>
<dbReference type="InterPro" id="IPR017969">
    <property type="entry name" value="Heavy-metal-associated_CS"/>
</dbReference>
<dbReference type="Gene3D" id="3.40.1110.10">
    <property type="entry name" value="Calcium-transporting ATPase, cytoplasmic domain N"/>
    <property type="match status" value="1"/>
</dbReference>
<dbReference type="SFLD" id="SFLDS00003">
    <property type="entry name" value="Haloacid_Dehalogenase"/>
    <property type="match status" value="1"/>
</dbReference>
<dbReference type="Pfam" id="PF00403">
    <property type="entry name" value="HMA"/>
    <property type="match status" value="1"/>
</dbReference>
<dbReference type="SUPFAM" id="SSF56784">
    <property type="entry name" value="HAD-like"/>
    <property type="match status" value="1"/>
</dbReference>
<comment type="subcellular location">
    <subcellularLocation>
        <location evidence="1">Cell membrane</location>
        <topology evidence="1">Multi-pass membrane protein</topology>
    </subcellularLocation>
</comment>
<evidence type="ECO:0000256" key="10">
    <source>
        <dbReference type="ARBA" id="ARBA00022967"/>
    </source>
</evidence>
<dbReference type="InterPro" id="IPR023298">
    <property type="entry name" value="ATPase_P-typ_TM_dom_sf"/>
</dbReference>
<dbReference type="PROSITE" id="PS00154">
    <property type="entry name" value="ATPASE_E1_E2"/>
    <property type="match status" value="1"/>
</dbReference>
<keyword evidence="4" id="KW-0813">Transport</keyword>
<dbReference type="Proteomes" id="UP000177885">
    <property type="component" value="Unassembled WGS sequence"/>
</dbReference>
<feature type="transmembrane region" description="Helical" evidence="14">
    <location>
        <begin position="141"/>
        <end position="162"/>
    </location>
</feature>
<keyword evidence="7 14" id="KW-0479">Metal-binding</keyword>
<dbReference type="SUPFAM" id="SSF55008">
    <property type="entry name" value="HMA, heavy metal-associated domain"/>
    <property type="match status" value="1"/>
</dbReference>
<evidence type="ECO:0000256" key="13">
    <source>
        <dbReference type="ARBA" id="ARBA00023136"/>
    </source>
</evidence>
<dbReference type="GO" id="GO:0005886">
    <property type="term" value="C:plasma membrane"/>
    <property type="evidence" value="ECO:0007669"/>
    <property type="project" value="UniProtKB-SubCell"/>
</dbReference>
<dbReference type="SFLD" id="SFLDG00002">
    <property type="entry name" value="C1.7:_P-type_atpase_like"/>
    <property type="match status" value="1"/>
</dbReference>
<dbReference type="PANTHER" id="PTHR43520">
    <property type="entry name" value="ATP7, ISOFORM B"/>
    <property type="match status" value="1"/>
</dbReference>
<dbReference type="EC" id="7.2.2.8" evidence="3"/>
<dbReference type="InterPro" id="IPR008250">
    <property type="entry name" value="ATPase_P-typ_transduc_dom_A_sf"/>
</dbReference>
<evidence type="ECO:0000256" key="12">
    <source>
        <dbReference type="ARBA" id="ARBA00023065"/>
    </source>
</evidence>
<dbReference type="AlphaFoldDB" id="A0A1F7TKP7"/>
<dbReference type="InterPro" id="IPR027256">
    <property type="entry name" value="P-typ_ATPase_IB"/>
</dbReference>
<sequence>MHTKTSFDIKGMHCASCAVKIENAIAKTPGVSSASVNYALSRAAVEYDDEKVKEPAIHEAVTKQGYRVAAARVPLTKGDDRGSAPGQGSHVMPDGTVMSGEDHMAHGTDAKAAGGKAALALTLAAIPLLLVMTGIEIPGEVVGISPSVWVQAIISTIVVLGPGMEFHRVAAKQAIRLGFGMDALISMGTLTALLFSWWQLFAGGHLYFEVAAIITAFILLGRYFEAKSKGRASAAIAKLVELGAKTAHKVSDGGTEEVPVESLNVGDRVLVKPGEKVPVDGVILDGASSLDESMLTGESLPVSKKVGDLVFGATVNQQGALTVEVKKAAGDTVLAQIVRLVEDAQMKKAPIQKLVDRISSVFVPIVIAVAVLTFVVWFLVTRDVTASFVPAVAVLIIACPCALGLATPTAIMVGTGRGAGMGILIKSGEALERSSAFDVVMFDKTGTLTEGRPVVMDAKVIEGVEVVEVMGIASGLEANSEHPLARAIVAYAKEKGIAPAKVSGFEAVAGRGVSGSVDGQAVLLGNLRLMEERGIEPGSLSDQVARMQAKAQSVMVLARGNKAVAAISVADKAKATAAEAVKDLKAMGVEVVMITGDHRATAEAVAKELGIDRVEAEVLPARKLEIVKEWQAKGKKVAFVGDGINDAPALTQADLGIAVGSGTDIAIEAGQIVLVGGGPEKVVDAIRLSRRTYAGIRQNLFWAFFYNVAAIPLAALGLLNPIIASAAMAFSSVSVVLNALRIRNAKL</sequence>
<feature type="transmembrane region" description="Helical" evidence="14">
    <location>
        <begin position="722"/>
        <end position="740"/>
    </location>
</feature>
<dbReference type="SUPFAM" id="SSF81653">
    <property type="entry name" value="Calcium ATPase, transduction domain A"/>
    <property type="match status" value="1"/>
</dbReference>
<dbReference type="FunFam" id="3.30.70.100:FF:000005">
    <property type="entry name" value="Copper-exporting P-type ATPase A"/>
    <property type="match status" value="1"/>
</dbReference>
<dbReference type="InterPro" id="IPR023299">
    <property type="entry name" value="ATPase_P-typ_cyto_dom_N"/>
</dbReference>
<evidence type="ECO:0000313" key="18">
    <source>
        <dbReference type="Proteomes" id="UP000177885"/>
    </source>
</evidence>
<feature type="transmembrane region" description="Helical" evidence="14">
    <location>
        <begin position="699"/>
        <end position="716"/>
    </location>
</feature>
<keyword evidence="10" id="KW-1278">Translocase</keyword>
<feature type="transmembrane region" description="Helical" evidence="14">
    <location>
        <begin position="117"/>
        <end position="135"/>
    </location>
</feature>
<dbReference type="GO" id="GO:0140581">
    <property type="term" value="F:P-type monovalent copper transporter activity"/>
    <property type="evidence" value="ECO:0007669"/>
    <property type="project" value="UniProtKB-EC"/>
</dbReference>
<evidence type="ECO:0000256" key="1">
    <source>
        <dbReference type="ARBA" id="ARBA00004651"/>
    </source>
</evidence>
<dbReference type="InterPro" id="IPR059000">
    <property type="entry name" value="ATPase_P-type_domA"/>
</dbReference>
<proteinExistence type="inferred from homology"/>
<dbReference type="InterPro" id="IPR036412">
    <property type="entry name" value="HAD-like_sf"/>
</dbReference>
<feature type="transmembrane region" description="Helical" evidence="14">
    <location>
        <begin position="174"/>
        <end position="198"/>
    </location>
</feature>
<keyword evidence="12" id="KW-0406">Ion transport</keyword>
<dbReference type="Gene3D" id="3.30.70.100">
    <property type="match status" value="1"/>
</dbReference>
<dbReference type="EMBL" id="MGDT01000007">
    <property type="protein sequence ID" value="OGL66551.1"/>
    <property type="molecule type" value="Genomic_DNA"/>
</dbReference>
<dbReference type="InterPro" id="IPR036163">
    <property type="entry name" value="HMA_dom_sf"/>
</dbReference>
<dbReference type="FunFam" id="2.70.150.10:FF:000020">
    <property type="entry name" value="Copper-exporting P-type ATPase A"/>
    <property type="match status" value="1"/>
</dbReference>
<dbReference type="PROSITE" id="PS01047">
    <property type="entry name" value="HMA_1"/>
    <property type="match status" value="1"/>
</dbReference>
<accession>A0A1F7TKP7</accession>
<evidence type="ECO:0000256" key="9">
    <source>
        <dbReference type="ARBA" id="ARBA00022840"/>
    </source>
</evidence>
<keyword evidence="11 14" id="KW-1133">Transmembrane helix</keyword>
<dbReference type="SUPFAM" id="SSF81665">
    <property type="entry name" value="Calcium ATPase, transmembrane domain M"/>
    <property type="match status" value="1"/>
</dbReference>
<evidence type="ECO:0000256" key="4">
    <source>
        <dbReference type="ARBA" id="ARBA00022448"/>
    </source>
</evidence>
<evidence type="ECO:0000256" key="7">
    <source>
        <dbReference type="ARBA" id="ARBA00022723"/>
    </source>
</evidence>
<organism evidence="17 18">
    <name type="scientific">Candidatus Uhrbacteria bacterium RIFCSPHIGHO2_01_FULL_63_20</name>
    <dbReference type="NCBI Taxonomy" id="1802385"/>
    <lineage>
        <taxon>Bacteria</taxon>
        <taxon>Candidatus Uhriibacteriota</taxon>
    </lineage>
</organism>
<dbReference type="PANTHER" id="PTHR43520:SF8">
    <property type="entry name" value="P-TYPE CU(+) TRANSPORTER"/>
    <property type="match status" value="1"/>
</dbReference>
<dbReference type="CDD" id="cd02094">
    <property type="entry name" value="P-type_ATPase_Cu-like"/>
    <property type="match status" value="1"/>
</dbReference>
<dbReference type="PRINTS" id="PR00119">
    <property type="entry name" value="CATATPASE"/>
</dbReference>
<comment type="similarity">
    <text evidence="2 14">Belongs to the cation transport ATPase (P-type) (TC 3.A.3) family. Type IB subfamily.</text>
</comment>
<dbReference type="Pfam" id="PF00122">
    <property type="entry name" value="E1-E2_ATPase"/>
    <property type="match status" value="1"/>
</dbReference>
<dbReference type="InterPro" id="IPR006121">
    <property type="entry name" value="HMA_dom"/>
</dbReference>
<dbReference type="NCBIfam" id="TIGR01494">
    <property type="entry name" value="ATPase_P-type"/>
    <property type="match status" value="1"/>
</dbReference>
<gene>
    <name evidence="17" type="ORF">A2856_02585</name>
</gene>
<dbReference type="NCBIfam" id="TIGR01511">
    <property type="entry name" value="ATPase-IB1_Cu"/>
    <property type="match status" value="1"/>
</dbReference>
<keyword evidence="8 14" id="KW-0547">Nucleotide-binding</keyword>
<dbReference type="GO" id="GO:0016887">
    <property type="term" value="F:ATP hydrolysis activity"/>
    <property type="evidence" value="ECO:0007669"/>
    <property type="project" value="InterPro"/>
</dbReference>
<evidence type="ECO:0000256" key="14">
    <source>
        <dbReference type="RuleBase" id="RU362081"/>
    </source>
</evidence>
<dbReference type="Pfam" id="PF00702">
    <property type="entry name" value="Hydrolase"/>
    <property type="match status" value="1"/>
</dbReference>
<keyword evidence="9 14" id="KW-0067">ATP-binding</keyword>
<dbReference type="GO" id="GO:0055070">
    <property type="term" value="P:copper ion homeostasis"/>
    <property type="evidence" value="ECO:0007669"/>
    <property type="project" value="TreeGrafter"/>
</dbReference>
<evidence type="ECO:0000256" key="6">
    <source>
        <dbReference type="ARBA" id="ARBA00022692"/>
    </source>
</evidence>
<keyword evidence="6 14" id="KW-0812">Transmembrane</keyword>
<dbReference type="GO" id="GO:0043682">
    <property type="term" value="F:P-type divalent copper transporter activity"/>
    <property type="evidence" value="ECO:0007669"/>
    <property type="project" value="TreeGrafter"/>
</dbReference>
<evidence type="ECO:0000256" key="5">
    <source>
        <dbReference type="ARBA" id="ARBA00022475"/>
    </source>
</evidence>
<feature type="domain" description="HMA" evidence="16">
    <location>
        <begin position="3"/>
        <end position="69"/>
    </location>
</feature>
<name>A0A1F7TKP7_9BACT</name>
<feature type="transmembrane region" description="Helical" evidence="14">
    <location>
        <begin position="361"/>
        <end position="380"/>
    </location>
</feature>
<dbReference type="PROSITE" id="PS50846">
    <property type="entry name" value="HMA_2"/>
    <property type="match status" value="1"/>
</dbReference>
<evidence type="ECO:0000256" key="2">
    <source>
        <dbReference type="ARBA" id="ARBA00006024"/>
    </source>
</evidence>
<comment type="caution">
    <text evidence="17">The sequence shown here is derived from an EMBL/GenBank/DDBJ whole genome shotgun (WGS) entry which is preliminary data.</text>
</comment>
<dbReference type="NCBIfam" id="TIGR01512">
    <property type="entry name" value="ATPase-IB2_Cd"/>
    <property type="match status" value="1"/>
</dbReference>
<evidence type="ECO:0000259" key="16">
    <source>
        <dbReference type="PROSITE" id="PS50846"/>
    </source>
</evidence>
<feature type="region of interest" description="Disordered" evidence="15">
    <location>
        <begin position="76"/>
        <end position="101"/>
    </location>
</feature>
<keyword evidence="13 14" id="KW-0472">Membrane</keyword>
<protein>
    <recommendedName>
        <fullName evidence="3">P-type Cu(+) transporter</fullName>
        <ecNumber evidence="3">7.2.2.8</ecNumber>
    </recommendedName>
</protein>
<dbReference type="InterPro" id="IPR044492">
    <property type="entry name" value="P_typ_ATPase_HD_dom"/>
</dbReference>
<dbReference type="PRINTS" id="PR00120">
    <property type="entry name" value="HATPASE"/>
</dbReference>
<dbReference type="CDD" id="cd00371">
    <property type="entry name" value="HMA"/>
    <property type="match status" value="1"/>
</dbReference>